<dbReference type="RefSeq" id="WP_088271239.1">
    <property type="nucleotide sequence ID" value="NZ_BMKI01000003.1"/>
</dbReference>
<dbReference type="Proteomes" id="UP000630615">
    <property type="component" value="Unassembled WGS sequence"/>
</dbReference>
<dbReference type="EMBL" id="BMKI01000003">
    <property type="protein sequence ID" value="GGC88252.1"/>
    <property type="molecule type" value="Genomic_DNA"/>
</dbReference>
<comment type="caution">
    <text evidence="2">The sequence shown here is derived from an EMBL/GenBank/DDBJ whole genome shotgun (WGS) entry which is preliminary data.</text>
</comment>
<keyword evidence="3" id="KW-1185">Reference proteome</keyword>
<protein>
    <recommendedName>
        <fullName evidence="4">Replication terminator protein</fullName>
    </recommendedName>
</protein>
<feature type="region of interest" description="Disordered" evidence="1">
    <location>
        <begin position="94"/>
        <end position="152"/>
    </location>
</feature>
<organism evidence="2 3">
    <name type="scientific">Enterococcus wangshanyuanii</name>
    <dbReference type="NCBI Taxonomy" id="2005703"/>
    <lineage>
        <taxon>Bacteria</taxon>
        <taxon>Bacillati</taxon>
        <taxon>Bacillota</taxon>
        <taxon>Bacilli</taxon>
        <taxon>Lactobacillales</taxon>
        <taxon>Enterococcaceae</taxon>
        <taxon>Enterococcus</taxon>
    </lineage>
</organism>
<evidence type="ECO:0000313" key="3">
    <source>
        <dbReference type="Proteomes" id="UP000630615"/>
    </source>
</evidence>
<reference evidence="3" key="1">
    <citation type="journal article" date="2019" name="Int. J. Syst. Evol. Microbiol.">
        <title>The Global Catalogue of Microorganisms (GCM) 10K type strain sequencing project: providing services to taxonomists for standard genome sequencing and annotation.</title>
        <authorList>
            <consortium name="The Broad Institute Genomics Platform"/>
            <consortium name="The Broad Institute Genome Sequencing Center for Infectious Disease"/>
            <person name="Wu L."/>
            <person name="Ma J."/>
        </authorList>
    </citation>
    <scope>NUCLEOTIDE SEQUENCE [LARGE SCALE GENOMIC DNA]</scope>
    <source>
        <strain evidence="3">CGMCC 1.15942</strain>
    </source>
</reference>
<feature type="compositionally biased region" description="Basic and acidic residues" evidence="1">
    <location>
        <begin position="136"/>
        <end position="145"/>
    </location>
</feature>
<name>A0ABQ1P2T9_9ENTE</name>
<evidence type="ECO:0000256" key="1">
    <source>
        <dbReference type="SAM" id="MobiDB-lite"/>
    </source>
</evidence>
<gene>
    <name evidence="2" type="ORF">GCM10011573_17330</name>
</gene>
<accession>A0ABQ1P2T9</accession>
<sequence length="152" mass="17238">MRGIDNQVLLSEISEGGLQERFDYELKKVAENVMDPNTDIKKKRKITITIEVASDDFRDQLYFASEVKSTLAPREKVNSKVLIGIDNDGDVITNPLHSGERGQMFFDPNDSKLKTDKGQEVEELEKEQQQTETEPTSEKSGEVIDFRNQSAN</sequence>
<evidence type="ECO:0000313" key="2">
    <source>
        <dbReference type="EMBL" id="GGC88252.1"/>
    </source>
</evidence>
<evidence type="ECO:0008006" key="4">
    <source>
        <dbReference type="Google" id="ProtNLM"/>
    </source>
</evidence>
<proteinExistence type="predicted"/>
<feature type="compositionally biased region" description="Basic and acidic residues" evidence="1">
    <location>
        <begin position="109"/>
        <end position="120"/>
    </location>
</feature>